<organism evidence="2 3">
    <name type="scientific">Hansschlegelia quercus</name>
    <dbReference type="NCBI Taxonomy" id="2528245"/>
    <lineage>
        <taxon>Bacteria</taxon>
        <taxon>Pseudomonadati</taxon>
        <taxon>Pseudomonadota</taxon>
        <taxon>Alphaproteobacteria</taxon>
        <taxon>Hyphomicrobiales</taxon>
        <taxon>Methylopilaceae</taxon>
        <taxon>Hansschlegelia</taxon>
    </lineage>
</organism>
<evidence type="ECO:0000313" key="3">
    <source>
        <dbReference type="Proteomes" id="UP000291613"/>
    </source>
</evidence>
<dbReference type="PANTHER" id="PTHR33570">
    <property type="entry name" value="4-CARBOXYMUCONOLACTONE DECARBOXYLASE FAMILY PROTEIN"/>
    <property type="match status" value="1"/>
</dbReference>
<feature type="domain" description="Carboxymuconolactone decarboxylase-like" evidence="1">
    <location>
        <begin position="38"/>
        <end position="123"/>
    </location>
</feature>
<dbReference type="EMBL" id="SIUB01000002">
    <property type="protein sequence ID" value="TBN54228.1"/>
    <property type="molecule type" value="Genomic_DNA"/>
</dbReference>
<dbReference type="SUPFAM" id="SSF69118">
    <property type="entry name" value="AhpD-like"/>
    <property type="match status" value="1"/>
</dbReference>
<dbReference type="InterPro" id="IPR029032">
    <property type="entry name" value="AhpD-like"/>
</dbReference>
<sequence length="141" mass="15681">MSENEREETRRERGEKTLSRIHSATGDGVVAALKQIAPDFADMLVDFPFGDVYSRPGLDLRSRQIATIAALVTLGHAERELRWHIRGGLNVGLTRNEIVEIITQMAVYAGFPAAVNALFILREVFAEIDDETAEEILQDDA</sequence>
<dbReference type="InterPro" id="IPR052512">
    <property type="entry name" value="4CMD/NDH-1_regulator"/>
</dbReference>
<dbReference type="OrthoDB" id="7507676at2"/>
<dbReference type="PANTHER" id="PTHR33570:SF10">
    <property type="entry name" value="GAMMA-CARBOXYMUCONOLACTONE DECARBOXYLASE"/>
    <property type="match status" value="1"/>
</dbReference>
<gene>
    <name evidence="2" type="ORF">EYR15_05110</name>
</gene>
<accession>A0A4Q9GJE9</accession>
<reference evidence="2 3" key="1">
    <citation type="submission" date="2019-02" db="EMBL/GenBank/DDBJ databases">
        <title>Hansschlegelia quercus sp. nov., a novel methylotrophic bacterium from buds of oak (Quercus robur L.).</title>
        <authorList>
            <person name="Agafonova N.V."/>
            <person name="Kaparullina E.N."/>
            <person name="Grouzdev D.S."/>
            <person name="Doronina N.V."/>
        </authorList>
    </citation>
    <scope>NUCLEOTIDE SEQUENCE [LARGE SCALE GENOMIC DNA]</scope>
    <source>
        <strain evidence="2 3">Dub</strain>
    </source>
</reference>
<keyword evidence="3" id="KW-1185">Reference proteome</keyword>
<dbReference type="InterPro" id="IPR003779">
    <property type="entry name" value="CMD-like"/>
</dbReference>
<proteinExistence type="predicted"/>
<dbReference type="RefSeq" id="WP_131001821.1">
    <property type="nucleotide sequence ID" value="NZ_JBHSZR010000005.1"/>
</dbReference>
<dbReference type="AlphaFoldDB" id="A0A4Q9GJE9"/>
<dbReference type="Proteomes" id="UP000291613">
    <property type="component" value="Unassembled WGS sequence"/>
</dbReference>
<dbReference type="GO" id="GO:0051920">
    <property type="term" value="F:peroxiredoxin activity"/>
    <property type="evidence" value="ECO:0007669"/>
    <property type="project" value="InterPro"/>
</dbReference>
<protein>
    <submittedName>
        <fullName evidence="2">Carboxymuconolactone decarboxylase family protein</fullName>
    </submittedName>
</protein>
<comment type="caution">
    <text evidence="2">The sequence shown here is derived from an EMBL/GenBank/DDBJ whole genome shotgun (WGS) entry which is preliminary data.</text>
</comment>
<evidence type="ECO:0000259" key="1">
    <source>
        <dbReference type="Pfam" id="PF02627"/>
    </source>
</evidence>
<dbReference type="Gene3D" id="1.20.1290.10">
    <property type="entry name" value="AhpD-like"/>
    <property type="match status" value="1"/>
</dbReference>
<name>A0A4Q9GJE9_9HYPH</name>
<evidence type="ECO:0000313" key="2">
    <source>
        <dbReference type="EMBL" id="TBN54228.1"/>
    </source>
</evidence>
<dbReference type="Pfam" id="PF02627">
    <property type="entry name" value="CMD"/>
    <property type="match status" value="1"/>
</dbReference>